<dbReference type="AlphaFoldDB" id="A0A2M9A8J6"/>
<gene>
    <name evidence="1" type="ORF">BGX16_2067</name>
</gene>
<accession>A0A2M9A8J6</accession>
<evidence type="ECO:0000313" key="2">
    <source>
        <dbReference type="Proteomes" id="UP000231134"/>
    </source>
</evidence>
<dbReference type="EMBL" id="PGEX01000001">
    <property type="protein sequence ID" value="PJJ42051.1"/>
    <property type="molecule type" value="Genomic_DNA"/>
</dbReference>
<reference evidence="1 2" key="1">
    <citation type="submission" date="2017-11" db="EMBL/GenBank/DDBJ databases">
        <title>Animal gut microbial communities from fecal samples from Wisconsin, USA.</title>
        <authorList>
            <person name="Neumann A."/>
        </authorList>
    </citation>
    <scope>NUCLEOTIDE SEQUENCE [LARGE SCALE GENOMIC DNA]</scope>
    <source>
        <strain evidence="1 2">UWS3</strain>
    </source>
</reference>
<proteinExistence type="predicted"/>
<dbReference type="OrthoDB" id="9802542at2"/>
<comment type="caution">
    <text evidence="1">The sequence shown here is derived from an EMBL/GenBank/DDBJ whole genome shotgun (WGS) entry which is preliminary data.</text>
</comment>
<dbReference type="Proteomes" id="UP000231134">
    <property type="component" value="Unassembled WGS sequence"/>
</dbReference>
<sequence length="69" mass="7932">MANDKILFSMDLTALMAVEKIAKETQRSPEDVLVDFMESNTAKMLYDDSNKLWWDGPDATAEEFKRETV</sequence>
<keyword evidence="2" id="KW-1185">Reference proteome</keyword>
<protein>
    <submittedName>
        <fullName evidence="1">Uncharacterized protein</fullName>
    </submittedName>
</protein>
<name>A0A2M9A8J6_9BACT</name>
<evidence type="ECO:0000313" key="1">
    <source>
        <dbReference type="EMBL" id="PJJ42051.1"/>
    </source>
</evidence>
<dbReference type="RefSeq" id="WP_100425943.1">
    <property type="nucleotide sequence ID" value="NZ_PGEX01000001.1"/>
</dbReference>
<organism evidence="1 2">
    <name type="scientific">Hallerella succinigenes</name>
    <dbReference type="NCBI Taxonomy" id="1896222"/>
    <lineage>
        <taxon>Bacteria</taxon>
        <taxon>Pseudomonadati</taxon>
        <taxon>Fibrobacterota</taxon>
        <taxon>Fibrobacteria</taxon>
        <taxon>Fibrobacterales</taxon>
        <taxon>Fibrobacteraceae</taxon>
        <taxon>Hallerella</taxon>
    </lineage>
</organism>